<dbReference type="Proteomes" id="UP000000448">
    <property type="component" value="Chromosome"/>
</dbReference>
<dbReference type="STRING" id="598659.NAMH_1003"/>
<dbReference type="PANTHER" id="PTHR43155">
    <property type="entry name" value="CYCLIC DI-GMP PHOSPHODIESTERASE PA4108-RELATED"/>
    <property type="match status" value="1"/>
</dbReference>
<protein>
    <submittedName>
        <fullName evidence="3">Methyl-accepting chemotaxis protein</fullName>
    </submittedName>
</protein>
<keyword evidence="1" id="KW-0175">Coiled coil</keyword>
<proteinExistence type="predicted"/>
<dbReference type="HOGENOM" id="CLU_638648_0_0_7"/>
<keyword evidence="4" id="KW-1185">Reference proteome</keyword>
<dbReference type="PROSITE" id="PS51832">
    <property type="entry name" value="HD_GYP"/>
    <property type="match status" value="1"/>
</dbReference>
<gene>
    <name evidence="3" type="ordered locus">NAMH_1003</name>
</gene>
<dbReference type="Pfam" id="PF13487">
    <property type="entry name" value="HD_5"/>
    <property type="match status" value="1"/>
</dbReference>
<dbReference type="KEGG" id="nam:NAMH_1003"/>
<reference evidence="3 4" key="1">
    <citation type="journal article" date="2009" name="PLoS Genet.">
        <title>Adaptations to submarine hydrothermal environments exemplified by the genome of Nautilia profundicola.</title>
        <authorList>
            <person name="Campbell B.J."/>
            <person name="Smith J.L."/>
            <person name="Hanson T.E."/>
            <person name="Klotz M.G."/>
            <person name="Stein L.Y."/>
            <person name="Lee C.K."/>
            <person name="Wu D."/>
            <person name="Robinson J.M."/>
            <person name="Khouri H.M."/>
            <person name="Eisen J.A."/>
            <person name="Cary S.C."/>
        </authorList>
    </citation>
    <scope>NUCLEOTIDE SEQUENCE [LARGE SCALE GENOMIC DNA]</scope>
    <source>
        <strain evidence="4">ATCC BAA-1463 / DSM 18972 / AmH</strain>
    </source>
</reference>
<dbReference type="InterPro" id="IPR003607">
    <property type="entry name" value="HD/PDEase_dom"/>
</dbReference>
<accession>B9L9U5</accession>
<evidence type="ECO:0000256" key="1">
    <source>
        <dbReference type="SAM" id="Coils"/>
    </source>
</evidence>
<evidence type="ECO:0000259" key="2">
    <source>
        <dbReference type="PROSITE" id="PS51832"/>
    </source>
</evidence>
<organism evidence="3 4">
    <name type="scientific">Nautilia profundicola (strain ATCC BAA-1463 / DSM 18972 / AmH)</name>
    <dbReference type="NCBI Taxonomy" id="598659"/>
    <lineage>
        <taxon>Bacteria</taxon>
        <taxon>Pseudomonadati</taxon>
        <taxon>Campylobacterota</taxon>
        <taxon>Epsilonproteobacteria</taxon>
        <taxon>Nautiliales</taxon>
        <taxon>Nautiliaceae</taxon>
        <taxon>Nautilia</taxon>
    </lineage>
</organism>
<feature type="coiled-coil region" evidence="1">
    <location>
        <begin position="52"/>
        <end position="79"/>
    </location>
</feature>
<evidence type="ECO:0000313" key="3">
    <source>
        <dbReference type="EMBL" id="ACM93701.1"/>
    </source>
</evidence>
<evidence type="ECO:0000313" key="4">
    <source>
        <dbReference type="Proteomes" id="UP000000448"/>
    </source>
</evidence>
<dbReference type="eggNOG" id="COG2206">
    <property type="taxonomic scope" value="Bacteria"/>
</dbReference>
<dbReference type="OrthoDB" id="9769359at2"/>
<dbReference type="CDD" id="cd00077">
    <property type="entry name" value="HDc"/>
    <property type="match status" value="1"/>
</dbReference>
<dbReference type="EMBL" id="CP001279">
    <property type="protein sequence ID" value="ACM93701.1"/>
    <property type="molecule type" value="Genomic_DNA"/>
</dbReference>
<dbReference type="eggNOG" id="COG3437">
    <property type="taxonomic scope" value="Bacteria"/>
</dbReference>
<dbReference type="Gene3D" id="1.10.3210.10">
    <property type="entry name" value="Hypothetical protein af1432"/>
    <property type="match status" value="2"/>
</dbReference>
<dbReference type="SUPFAM" id="SSF109604">
    <property type="entry name" value="HD-domain/PDEase-like"/>
    <property type="match status" value="2"/>
</dbReference>
<sequence length="470" mass="55518">MAENELIKEIEKAKEKYSQYIHEEEEKENFIKLMEKFVKDLKRHEKIMLRSDKRQKKEYDELQKRLEEVEKLQKAQKKLIDSFIKIIAEAIDTKSSYTGKHCERVPEIAIELAKAASQSEKFEFEIKNEQQETEISIAAWLHDCGKIVTPEYVVDKAVKLETIYNRIHEIRTRFEVINRDLIIEALKRKMNGEDEKKVDEWLKKEQKQLQDDFDFIAKLNVGSESIEESTLERLQNIANREWLRYFDDTKGLSKGEIERIPEEDFNQKLPVREKLISDKQRHKIKRPAEEIEEYKKYGFKVEIPENLYNYGEVYNLSIKKGTLTKEEFFKIQEHAMMTIKMLEQLPFPDYLKNVPIYAGAHHEKLNGKGYPRKLTEKDLPIPARIMAIADIFEALTASDRPYKHPKKLSEAIDILADMVKKGELDKDLFLLFLTSGIYLEYAKKYLKPEQIDDVDVNAYVDYFTKGNKTN</sequence>
<dbReference type="AlphaFoldDB" id="B9L9U5"/>
<feature type="domain" description="HD-GYP" evidence="2">
    <location>
        <begin position="243"/>
        <end position="447"/>
    </location>
</feature>
<dbReference type="InterPro" id="IPR037522">
    <property type="entry name" value="HD_GYP_dom"/>
</dbReference>
<name>B9L9U5_NAUPA</name>
<dbReference type="RefSeq" id="WP_015902753.1">
    <property type="nucleotide sequence ID" value="NC_012115.1"/>
</dbReference>
<dbReference type="SMART" id="SM00471">
    <property type="entry name" value="HDc"/>
    <property type="match status" value="1"/>
</dbReference>
<dbReference type="PANTHER" id="PTHR43155:SF2">
    <property type="entry name" value="CYCLIC DI-GMP PHOSPHODIESTERASE PA4108"/>
    <property type="match status" value="1"/>
</dbReference>